<organism evidence="2 3">
    <name type="scientific">Aspergillus granulosus</name>
    <dbReference type="NCBI Taxonomy" id="176169"/>
    <lineage>
        <taxon>Eukaryota</taxon>
        <taxon>Fungi</taxon>
        <taxon>Dikarya</taxon>
        <taxon>Ascomycota</taxon>
        <taxon>Pezizomycotina</taxon>
        <taxon>Eurotiomycetes</taxon>
        <taxon>Eurotiomycetidae</taxon>
        <taxon>Eurotiales</taxon>
        <taxon>Aspergillaceae</taxon>
        <taxon>Aspergillus</taxon>
        <taxon>Aspergillus subgen. Nidulantes</taxon>
    </lineage>
</organism>
<dbReference type="InterPro" id="IPR052897">
    <property type="entry name" value="Sec-Metab_Biosynth_Hydrolase"/>
</dbReference>
<evidence type="ECO:0000259" key="1">
    <source>
        <dbReference type="Pfam" id="PF12697"/>
    </source>
</evidence>
<protein>
    <submittedName>
        <fullName evidence="2">Alpha/beta hydrolase fold-1</fullName>
    </submittedName>
</protein>
<dbReference type="GO" id="GO:0016787">
    <property type="term" value="F:hydrolase activity"/>
    <property type="evidence" value="ECO:0007669"/>
    <property type="project" value="UniProtKB-KW"/>
</dbReference>
<dbReference type="Proteomes" id="UP001610334">
    <property type="component" value="Unassembled WGS sequence"/>
</dbReference>
<dbReference type="InterPro" id="IPR000073">
    <property type="entry name" value="AB_hydrolase_1"/>
</dbReference>
<gene>
    <name evidence="2" type="ORF">BJX63DRAFT_141568</name>
</gene>
<accession>A0ABR4HNH4</accession>
<proteinExistence type="predicted"/>
<evidence type="ECO:0000313" key="3">
    <source>
        <dbReference type="Proteomes" id="UP001610334"/>
    </source>
</evidence>
<sequence>MASSEKPLLIFVPGSFHTPANYTPLTTPLRSLGYEILTPTPLVSASISDPNPDLDLTFLDDAAAIRSEIAPLFDAGRTAVVISHSYGSIPATHTTVGLTVQERRARGENGGIMGVINIAGFAFPTPEKGIMGDDALVPPPEYHCVENGIATVLPSAIPLFFGGLESSTQEAQWSLLNHKQTRRSFTEFPRVVESQIRCRKVYVLCEEDMAVAPAWQEGMARTGGYEVVRVKSGHAPFVQCTDKVIEIIEGVVQGGSEDFKALSLG</sequence>
<dbReference type="PANTHER" id="PTHR37017">
    <property type="entry name" value="AB HYDROLASE-1 DOMAIN-CONTAINING PROTEIN-RELATED"/>
    <property type="match status" value="1"/>
</dbReference>
<feature type="domain" description="AB hydrolase-1" evidence="1">
    <location>
        <begin position="9"/>
        <end position="246"/>
    </location>
</feature>
<dbReference type="PANTHER" id="PTHR37017:SF13">
    <property type="entry name" value="AB HYDROLASE-1 DOMAIN-CONTAINING PROTEIN"/>
    <property type="match status" value="1"/>
</dbReference>
<reference evidence="2 3" key="1">
    <citation type="submission" date="2024-07" db="EMBL/GenBank/DDBJ databases">
        <title>Section-level genome sequencing and comparative genomics of Aspergillus sections Usti and Cavernicolus.</title>
        <authorList>
            <consortium name="Lawrence Berkeley National Laboratory"/>
            <person name="Nybo J.L."/>
            <person name="Vesth T.C."/>
            <person name="Theobald S."/>
            <person name="Frisvad J.C."/>
            <person name="Larsen T.O."/>
            <person name="Kjaerboelling I."/>
            <person name="Rothschild-Mancinelli K."/>
            <person name="Lyhne E.K."/>
            <person name="Kogle M.E."/>
            <person name="Barry K."/>
            <person name="Clum A."/>
            <person name="Na H."/>
            <person name="Ledsgaard L."/>
            <person name="Lin J."/>
            <person name="Lipzen A."/>
            <person name="Kuo A."/>
            <person name="Riley R."/>
            <person name="Mondo S."/>
            <person name="Labutti K."/>
            <person name="Haridas S."/>
            <person name="Pangalinan J."/>
            <person name="Salamov A.A."/>
            <person name="Simmons B.A."/>
            <person name="Magnuson J.K."/>
            <person name="Chen J."/>
            <person name="Drula E."/>
            <person name="Henrissat B."/>
            <person name="Wiebenga A."/>
            <person name="Lubbers R.J."/>
            <person name="Gomes A.C."/>
            <person name="Makela M.R."/>
            <person name="Stajich J."/>
            <person name="Grigoriev I.V."/>
            <person name="Mortensen U.H."/>
            <person name="De Vries R.P."/>
            <person name="Baker S.E."/>
            <person name="Andersen M.R."/>
        </authorList>
    </citation>
    <scope>NUCLEOTIDE SEQUENCE [LARGE SCALE GENOMIC DNA]</scope>
    <source>
        <strain evidence="2 3">CBS 588.65</strain>
    </source>
</reference>
<keyword evidence="2" id="KW-0378">Hydrolase</keyword>
<keyword evidence="3" id="KW-1185">Reference proteome</keyword>
<dbReference type="Gene3D" id="3.40.50.1820">
    <property type="entry name" value="alpha/beta hydrolase"/>
    <property type="match status" value="1"/>
</dbReference>
<comment type="caution">
    <text evidence="2">The sequence shown here is derived from an EMBL/GenBank/DDBJ whole genome shotgun (WGS) entry which is preliminary data.</text>
</comment>
<dbReference type="SUPFAM" id="SSF53474">
    <property type="entry name" value="alpha/beta-Hydrolases"/>
    <property type="match status" value="1"/>
</dbReference>
<dbReference type="Pfam" id="PF12697">
    <property type="entry name" value="Abhydrolase_6"/>
    <property type="match status" value="1"/>
</dbReference>
<dbReference type="EMBL" id="JBFXLT010000023">
    <property type="protein sequence ID" value="KAL2816253.1"/>
    <property type="molecule type" value="Genomic_DNA"/>
</dbReference>
<name>A0ABR4HNH4_9EURO</name>
<evidence type="ECO:0000313" key="2">
    <source>
        <dbReference type="EMBL" id="KAL2816253.1"/>
    </source>
</evidence>
<dbReference type="InterPro" id="IPR029058">
    <property type="entry name" value="AB_hydrolase_fold"/>
</dbReference>